<accession>A0A8S5NEK6</accession>
<protein>
    <submittedName>
        <fullName evidence="1">Uncharacterized protein</fullName>
    </submittedName>
</protein>
<sequence>MKHKKSSFFFLSHLWYSVRAREWIRDQHFLHFLAKLLRCILIGGQVSQPGR</sequence>
<organism evidence="1">
    <name type="scientific">Myoviridae sp. ct5Tq8</name>
    <dbReference type="NCBI Taxonomy" id="2826612"/>
    <lineage>
        <taxon>Viruses</taxon>
        <taxon>Duplodnaviria</taxon>
        <taxon>Heunggongvirae</taxon>
        <taxon>Uroviricota</taxon>
        <taxon>Caudoviricetes</taxon>
    </lineage>
</organism>
<name>A0A8S5NEK6_9CAUD</name>
<dbReference type="EMBL" id="BK015138">
    <property type="protein sequence ID" value="DAD92531.1"/>
    <property type="molecule type" value="Genomic_DNA"/>
</dbReference>
<evidence type="ECO:0000313" key="1">
    <source>
        <dbReference type="EMBL" id="DAD92531.1"/>
    </source>
</evidence>
<proteinExistence type="predicted"/>
<reference evidence="1" key="1">
    <citation type="journal article" date="2021" name="Proc. Natl. Acad. Sci. U.S.A.">
        <title>A Catalog of Tens of Thousands of Viruses from Human Metagenomes Reveals Hidden Associations with Chronic Diseases.</title>
        <authorList>
            <person name="Tisza M.J."/>
            <person name="Buck C.B."/>
        </authorList>
    </citation>
    <scope>NUCLEOTIDE SEQUENCE</scope>
    <source>
        <strain evidence="1">Ct5Tq8</strain>
    </source>
</reference>